<keyword evidence="5" id="KW-1185">Reference proteome</keyword>
<dbReference type="CDD" id="cd01949">
    <property type="entry name" value="GGDEF"/>
    <property type="match status" value="1"/>
</dbReference>
<keyword evidence="1" id="KW-1133">Transmembrane helix</keyword>
<dbReference type="PROSITE" id="PS50887">
    <property type="entry name" value="GGDEF"/>
    <property type="match status" value="1"/>
</dbReference>
<evidence type="ECO:0000256" key="1">
    <source>
        <dbReference type="SAM" id="Phobius"/>
    </source>
</evidence>
<dbReference type="InterPro" id="IPR035919">
    <property type="entry name" value="EAL_sf"/>
</dbReference>
<comment type="caution">
    <text evidence="4">The sequence shown here is derived from an EMBL/GenBank/DDBJ whole genome shotgun (WGS) entry which is preliminary data.</text>
</comment>
<dbReference type="EMBL" id="QUSW01000005">
    <property type="protein sequence ID" value="RQP23080.1"/>
    <property type="molecule type" value="Genomic_DNA"/>
</dbReference>
<dbReference type="OrthoDB" id="9813903at2"/>
<name>A0A3N7HLT6_9BURK</name>
<dbReference type="InterPro" id="IPR052155">
    <property type="entry name" value="Biofilm_reg_signaling"/>
</dbReference>
<gene>
    <name evidence="4" type="ORF">DZC73_18320</name>
</gene>
<feature type="domain" description="GGDEF" evidence="3">
    <location>
        <begin position="237"/>
        <end position="370"/>
    </location>
</feature>
<evidence type="ECO:0000259" key="3">
    <source>
        <dbReference type="PROSITE" id="PS50887"/>
    </source>
</evidence>
<dbReference type="PANTHER" id="PTHR44757:SF2">
    <property type="entry name" value="BIOFILM ARCHITECTURE MAINTENANCE PROTEIN MBAA"/>
    <property type="match status" value="1"/>
</dbReference>
<dbReference type="InterPro" id="IPR029787">
    <property type="entry name" value="Nucleotide_cyclase"/>
</dbReference>
<feature type="transmembrane region" description="Helical" evidence="1">
    <location>
        <begin position="21"/>
        <end position="47"/>
    </location>
</feature>
<accession>A0A3N7HLT6</accession>
<keyword evidence="1" id="KW-0812">Transmembrane</keyword>
<proteinExistence type="predicted"/>
<dbReference type="InterPro" id="IPR033417">
    <property type="entry name" value="CHASE8"/>
</dbReference>
<reference evidence="4 5" key="2">
    <citation type="submission" date="2018-12" db="EMBL/GenBank/DDBJ databases">
        <title>Rhizobacter gummiphilus sp. nov., a rubber-degrading bacterium isolated from the soil of a botanical garden in Japan.</title>
        <authorList>
            <person name="Shunsuke S.S."/>
        </authorList>
    </citation>
    <scope>NUCLEOTIDE SEQUENCE [LARGE SCALE GENOMIC DNA]</scope>
    <source>
        <strain evidence="4 5">S-16</strain>
    </source>
</reference>
<reference evidence="4 5" key="1">
    <citation type="submission" date="2018-08" db="EMBL/GenBank/DDBJ databases">
        <authorList>
            <person name="Khan S.A."/>
            <person name="Jeon C.O."/>
            <person name="Chun B.H."/>
            <person name="Jeong S.E."/>
        </authorList>
    </citation>
    <scope>NUCLEOTIDE SEQUENCE [LARGE SCALE GENOMIC DNA]</scope>
    <source>
        <strain evidence="4 5">S-16</strain>
    </source>
</reference>
<dbReference type="Pfam" id="PF17152">
    <property type="entry name" value="CHASE8"/>
    <property type="match status" value="1"/>
</dbReference>
<dbReference type="InterPro" id="IPR001633">
    <property type="entry name" value="EAL_dom"/>
</dbReference>
<dbReference type="PANTHER" id="PTHR44757">
    <property type="entry name" value="DIGUANYLATE CYCLASE DGCP"/>
    <property type="match status" value="1"/>
</dbReference>
<dbReference type="SMART" id="SM00052">
    <property type="entry name" value="EAL"/>
    <property type="match status" value="1"/>
</dbReference>
<dbReference type="FunFam" id="3.20.20.450:FF:000001">
    <property type="entry name" value="Cyclic di-GMP phosphodiesterase yahA"/>
    <property type="match status" value="1"/>
</dbReference>
<dbReference type="InterPro" id="IPR043128">
    <property type="entry name" value="Rev_trsase/Diguanyl_cyclase"/>
</dbReference>
<evidence type="ECO:0000313" key="5">
    <source>
        <dbReference type="Proteomes" id="UP000267464"/>
    </source>
</evidence>
<keyword evidence="1" id="KW-0472">Membrane</keyword>
<dbReference type="SUPFAM" id="SSF55073">
    <property type="entry name" value="Nucleotide cyclase"/>
    <property type="match status" value="1"/>
</dbReference>
<dbReference type="Gene3D" id="3.20.20.450">
    <property type="entry name" value="EAL domain"/>
    <property type="match status" value="1"/>
</dbReference>
<protein>
    <submittedName>
        <fullName evidence="4">EAL domain-containing protein</fullName>
    </submittedName>
</protein>
<evidence type="ECO:0000259" key="2">
    <source>
        <dbReference type="PROSITE" id="PS50883"/>
    </source>
</evidence>
<dbReference type="SUPFAM" id="SSF141868">
    <property type="entry name" value="EAL domain-like"/>
    <property type="match status" value="1"/>
</dbReference>
<dbReference type="PROSITE" id="PS50883">
    <property type="entry name" value="EAL"/>
    <property type="match status" value="1"/>
</dbReference>
<feature type="transmembrane region" description="Helical" evidence="1">
    <location>
        <begin position="167"/>
        <end position="189"/>
    </location>
</feature>
<dbReference type="Gene3D" id="3.30.70.270">
    <property type="match status" value="1"/>
</dbReference>
<sequence length="636" mass="69094">MNTERRTDPFRVRRPQRLSQRLSRALVASSGLALLLAGLIFDGYVYFSQRAALVDDMRVQARIIAENTSAAILFEDTRAAAQTLAGLQASASVLRAELLDAKGRIVASYSVSDNPALPPDVRQQLAPSQPHDFVDGRLLLRQVIREGRRDVGNLYLVVDLAPLHRRVLMHVGITILASAAAFALAYVMVLRIRRDIDATEGRLDYLAYYDPVTGLPNRHAANEQMSRLIGTVGRSSDGFALLLLDLDDFKIVNDTLGHAVGDELLRAIAQRLTQHMRPADIACRFGGDEFVILSPRVAGRVHIEVLAVAAMKALAEPVNIGGHEVRISGSIGLAHFPTDANDIAGLLRAADTAMYDAKGKGKNTYSVYDGGMEQGALAQLRLDNDLRRAIERNELRLAYQPIVNLGSHRVEGAEALLRWDHPELGAVPPAEFIPLAERSGLIVEIGQWVLNQACLQIKAWAEAGHTGIFVAVNVSARQIRRGLRAQVDTALALSGADPRMLEIEITEHSMVEDIASNVDQIAALGEMGIRVAVDDFGTGLSSLAYLKRLPINKLKIDRAFVKDLPHSRDDATIALAIISMAHSLELTVVAEGVETREQQDMLAAQGCDAAQGYLYSKPVAASEIGRLLAQETAAVS</sequence>
<dbReference type="RefSeq" id="WP_124541823.1">
    <property type="nucleotide sequence ID" value="NZ_QUSW01000005.1"/>
</dbReference>
<dbReference type="SMART" id="SM00267">
    <property type="entry name" value="GGDEF"/>
    <property type="match status" value="1"/>
</dbReference>
<dbReference type="AlphaFoldDB" id="A0A3N7HLT6"/>
<dbReference type="NCBIfam" id="TIGR00254">
    <property type="entry name" value="GGDEF"/>
    <property type="match status" value="1"/>
</dbReference>
<dbReference type="Proteomes" id="UP000267464">
    <property type="component" value="Unassembled WGS sequence"/>
</dbReference>
<organism evidence="4 5">
    <name type="scientific">Piscinibacter terrae</name>
    <dbReference type="NCBI Taxonomy" id="2496871"/>
    <lineage>
        <taxon>Bacteria</taxon>
        <taxon>Pseudomonadati</taxon>
        <taxon>Pseudomonadota</taxon>
        <taxon>Betaproteobacteria</taxon>
        <taxon>Burkholderiales</taxon>
        <taxon>Sphaerotilaceae</taxon>
        <taxon>Piscinibacter</taxon>
    </lineage>
</organism>
<evidence type="ECO:0000313" key="4">
    <source>
        <dbReference type="EMBL" id="RQP23080.1"/>
    </source>
</evidence>
<dbReference type="Pfam" id="PF00990">
    <property type="entry name" value="GGDEF"/>
    <property type="match status" value="1"/>
</dbReference>
<dbReference type="Pfam" id="PF00563">
    <property type="entry name" value="EAL"/>
    <property type="match status" value="1"/>
</dbReference>
<dbReference type="InterPro" id="IPR000160">
    <property type="entry name" value="GGDEF_dom"/>
</dbReference>
<dbReference type="CDD" id="cd01948">
    <property type="entry name" value="EAL"/>
    <property type="match status" value="1"/>
</dbReference>
<feature type="domain" description="EAL" evidence="2">
    <location>
        <begin position="379"/>
        <end position="632"/>
    </location>
</feature>